<dbReference type="InterPro" id="IPR016032">
    <property type="entry name" value="Sig_transdc_resp-reg_C-effctor"/>
</dbReference>
<sequence length="304" mass="32988">MAMELDHAWTVAHVHGSLRHLRQLSTVSDIVQQTPQRLAGLGYTRSMVSRLHEEHWIARSAYAADNTEIAVAVLQLSQAVPGKIGREDPESAAIRDRAALLVTGARTRADVHRRLADLTRTETYVVAPIIVGDEVIGMIHVDRVGDTPAVAEFDRAILALFAEGMGAVLEHASLRERVHHYHQQVVGKTQLLGPTDMGGAVFGPRCALPIIERDPMFGPEAPAGLTRRELDVLRLIGPGLTNPQIAKRLFISVGTVKTHVKSILRKLEVSSRDQAVSRFRHLATQEAAGCCGVCADAEACAPLA</sequence>
<dbReference type="PROSITE" id="PS00622">
    <property type="entry name" value="HTH_LUXR_1"/>
    <property type="match status" value="1"/>
</dbReference>
<dbReference type="InterPro" id="IPR000792">
    <property type="entry name" value="Tscrpt_reg_LuxR_C"/>
</dbReference>
<evidence type="ECO:0000259" key="4">
    <source>
        <dbReference type="PROSITE" id="PS50043"/>
    </source>
</evidence>
<dbReference type="PROSITE" id="PS50043">
    <property type="entry name" value="HTH_LUXR_2"/>
    <property type="match status" value="1"/>
</dbReference>
<dbReference type="InterPro" id="IPR003018">
    <property type="entry name" value="GAF"/>
</dbReference>
<dbReference type="SUPFAM" id="SSF46894">
    <property type="entry name" value="C-terminal effector domain of the bipartite response regulators"/>
    <property type="match status" value="1"/>
</dbReference>
<feature type="domain" description="HTH luxR-type" evidence="4">
    <location>
        <begin position="218"/>
        <end position="283"/>
    </location>
</feature>
<dbReference type="EMBL" id="JBHMAS010000071">
    <property type="protein sequence ID" value="MFB9783599.1"/>
    <property type="molecule type" value="Genomic_DNA"/>
</dbReference>
<dbReference type="InterPro" id="IPR036388">
    <property type="entry name" value="WH-like_DNA-bd_sf"/>
</dbReference>
<protein>
    <submittedName>
        <fullName evidence="5">LuxR C-terminal-related transcriptional regulator</fullName>
    </submittedName>
</protein>
<keyword evidence="3" id="KW-0804">Transcription</keyword>
<dbReference type="SMART" id="SM00065">
    <property type="entry name" value="GAF"/>
    <property type="match status" value="1"/>
</dbReference>
<comment type="caution">
    <text evidence="5">The sequence shown here is derived from an EMBL/GenBank/DDBJ whole genome shotgun (WGS) entry which is preliminary data.</text>
</comment>
<name>A0ABV5XMA5_9NOCA</name>
<dbReference type="Gene3D" id="1.10.10.10">
    <property type="entry name" value="Winged helix-like DNA-binding domain superfamily/Winged helix DNA-binding domain"/>
    <property type="match status" value="1"/>
</dbReference>
<dbReference type="Proteomes" id="UP001589587">
    <property type="component" value="Unassembled WGS sequence"/>
</dbReference>
<dbReference type="SUPFAM" id="SSF55781">
    <property type="entry name" value="GAF domain-like"/>
    <property type="match status" value="1"/>
</dbReference>
<dbReference type="InterPro" id="IPR029016">
    <property type="entry name" value="GAF-like_dom_sf"/>
</dbReference>
<dbReference type="Gene3D" id="3.30.450.40">
    <property type="match status" value="1"/>
</dbReference>
<dbReference type="PANTHER" id="PTHR44688">
    <property type="entry name" value="DNA-BINDING TRANSCRIPTIONAL ACTIVATOR DEVR_DOSR"/>
    <property type="match status" value="1"/>
</dbReference>
<evidence type="ECO:0000313" key="6">
    <source>
        <dbReference type="Proteomes" id="UP001589587"/>
    </source>
</evidence>
<accession>A0ABV5XMA5</accession>
<dbReference type="SMART" id="SM00421">
    <property type="entry name" value="HTH_LUXR"/>
    <property type="match status" value="1"/>
</dbReference>
<evidence type="ECO:0000256" key="2">
    <source>
        <dbReference type="ARBA" id="ARBA00023125"/>
    </source>
</evidence>
<evidence type="ECO:0000256" key="1">
    <source>
        <dbReference type="ARBA" id="ARBA00023015"/>
    </source>
</evidence>
<evidence type="ECO:0000313" key="5">
    <source>
        <dbReference type="EMBL" id="MFB9783599.1"/>
    </source>
</evidence>
<dbReference type="CDD" id="cd06170">
    <property type="entry name" value="LuxR_C_like"/>
    <property type="match status" value="1"/>
</dbReference>
<keyword evidence="2" id="KW-0238">DNA-binding</keyword>
<evidence type="ECO:0000256" key="3">
    <source>
        <dbReference type="ARBA" id="ARBA00023163"/>
    </source>
</evidence>
<proteinExistence type="predicted"/>
<dbReference type="PRINTS" id="PR00038">
    <property type="entry name" value="HTHLUXR"/>
</dbReference>
<organism evidence="5 6">
    <name type="scientific">Rhodococcus baikonurensis</name>
    <dbReference type="NCBI Taxonomy" id="172041"/>
    <lineage>
        <taxon>Bacteria</taxon>
        <taxon>Bacillati</taxon>
        <taxon>Actinomycetota</taxon>
        <taxon>Actinomycetes</taxon>
        <taxon>Mycobacteriales</taxon>
        <taxon>Nocardiaceae</taxon>
        <taxon>Rhodococcus</taxon>
        <taxon>Rhodococcus erythropolis group</taxon>
    </lineage>
</organism>
<keyword evidence="6" id="KW-1185">Reference proteome</keyword>
<keyword evidence="1" id="KW-0805">Transcription regulation</keyword>
<reference evidence="5 6" key="1">
    <citation type="submission" date="2024-09" db="EMBL/GenBank/DDBJ databases">
        <authorList>
            <person name="Sun Q."/>
            <person name="Mori K."/>
        </authorList>
    </citation>
    <scope>NUCLEOTIDE SEQUENCE [LARGE SCALE GENOMIC DNA]</scope>
    <source>
        <strain evidence="5 6">JCM 11411</strain>
    </source>
</reference>
<dbReference type="PANTHER" id="PTHR44688:SF25">
    <property type="entry name" value="HTH LUXR-TYPE DOMAIN-CONTAINING PROTEIN"/>
    <property type="match status" value="1"/>
</dbReference>
<dbReference type="Pfam" id="PF00196">
    <property type="entry name" value="GerE"/>
    <property type="match status" value="1"/>
</dbReference>
<dbReference type="RefSeq" id="WP_054780819.1">
    <property type="nucleotide sequence ID" value="NZ_JBHMAS010000071.1"/>
</dbReference>
<gene>
    <name evidence="5" type="ORF">ACFFQ6_28245</name>
</gene>